<feature type="domain" description="EGF-like" evidence="17">
    <location>
        <begin position="170"/>
        <end position="212"/>
    </location>
</feature>
<dbReference type="FunFam" id="2.60.120.200:FF:000190">
    <property type="entry name" value="Protein eyes shut homolog"/>
    <property type="match status" value="1"/>
</dbReference>
<dbReference type="GO" id="GO:0007219">
    <property type="term" value="P:Notch signaling pathway"/>
    <property type="evidence" value="ECO:0007669"/>
    <property type="project" value="TreeGrafter"/>
</dbReference>
<feature type="disulfide bond" evidence="13">
    <location>
        <begin position="2469"/>
        <end position="2486"/>
    </location>
</feature>
<keyword evidence="8" id="KW-0106">Calcium</keyword>
<feature type="domain" description="EGF-like" evidence="17">
    <location>
        <begin position="707"/>
        <end position="743"/>
    </location>
</feature>
<dbReference type="SMART" id="SM00289">
    <property type="entry name" value="WR1"/>
    <property type="match status" value="5"/>
</dbReference>
<dbReference type="SUPFAM" id="SSF57184">
    <property type="entry name" value="Growth factor receptor domain"/>
    <property type="match status" value="3"/>
</dbReference>
<sequence>MTTKSTVHMVVCFLQLCIVKGQIICERQMVAEWQVEPKPIVIKWTPRENICSDFYAECWKMNKNTTGEDKNLSVPQICPLQLQLGDSLFISSEPSFQSYGMNLVNVSKEEFLNCPKSVFFQEQLIFVCQIRGLHQVDPNWLGAGTHYFAELHKRGPALCKMGLRLNVTVKQQFCQQSPNAPLCSGHGRCLSHVWEKAYNCHCLPQYSGKFCQKFDMCSTKPCHNNASCTEKSEGTKNLYECTCPPKFSGKNCTEIVGQCQPHTCLSGNCSNVTPNTFLCECDKGFTGPFCEEPSNPCASLPCLNGGLCQYNQSGYICDCPAGFLGHSCEIDVNECSSRPCKNRGTCTDLPNDVACSCLPLFTGKFCERILNPCELLPCLNNATCVAQQQNYNCRCMPGFTGKNCEEVIDYCRLLSINCLNEGLCLNIIGGFTCLCAPGWTGKFCQFAENACLIYPNICSDGATCIDMSQLGEQPVFQCLCPHGSTGKAYTCHTTSKEKPLHRCNSHHQACANGGSCFYDEDNQRSHCVCALGWTGQTCLENINDCEVNQCQHGATCEDGMNEYRCLCPLGYTGTFCELDIDDCIGNQCSEYGFCQDHLHNYSCNCMPGYEGPFCEVEINECSSSPCKNGATCVNLIDHFSCHCAEGFKGARCETDIDECASFPCKNGATCIDQPGNYFCQCVAPFKVVDGFYCLCNPGYAGLKCEQDIDDCIINACEHNSTCVDLHLRYQCVCLPGWEGTFCEYESNECNSEPCRNNGTCTDLFNSYQCSCTAGWTGPDCSVDINECDSEPCLNGATCYESVKQGQFVCICPPFYTGDFCHQRFSPCELPYNPCINNSTCLTQVNGNPLCICKTGFEGTYCEVNSDECISHPCQNEGLCVDGVNSYRCSCQHGFTGTLCEVEINECLSEPCKNNGTCLDLINRFLCNCAPGYYGSLCEMDVNECETLPCLHGGSCINRLGGYQCDCSPGFTGDRCEANIDECISAPCLNNGSCIDDISSYTCHCRRGFIGTNCEINVNECLPDPCLHGRCIDLIDGYQCSCEAGWTSTRCEININECESVPCINGASCQDLVNAFVCICLSGYTGKFCEVDIDVCSEPTLSSVLCYNGGVCADGPGRTFYCRCLAGFSGQFCEIEVNECNSSPCLHGSTCEDHVNGYTCKCQQGWEGLHCELDVDECISNPCIHGICVQRDPGFGYSCFCKPGFLNYNDCLIQSCSTGFLCVDGINNITCLPTIPQSKKTEMAEVFPTEILDNDHPTALAVSVELSSKHATPDFHSEEMSQGKKNKLLSRIFIKLLSLLVLSQWLEYSKCINFHLRVVFHFYITFCSCNLIHHPFIITSSSLEQHQTLVLSAVDVSSVIRSIPGAEIELNSESLLSHGLQFTTASVSEASVLSRLPQKGSEELSEVFAGSEEQWRLPSPSKIFNSPTKIFIYKHIPLLISLVIYETQILANIKPQSADSLSELSQICATCSMTRIKPSDVFPDQVLHSKQSPFYETFWMNSAILNSCYALVGATATTSGYSFSSSSKMPFIISLKIPFTDFSYARYYGDSYLEFQGLHFNILNFIHLEFKTHDPHGLLLYIDQSPETIGQFLIQLFIRHGTLQVRHQNILLKEMEVPGPVYNFTGCIQVIEINNVGPFNISNAVRRNNIDSCRTPVPTHLPTAFPVVSYDMPELPEPVVPSPRSPELPSVCQEGLCRSGGTCHPISLPTGATSFQCDCPLHFTGRFCEKDTTLFFPSFTGNSYLELPSLTSVSEIRTASGQEASNLTTLYLTVKTTALSGTILYSDEKNSGEQFLHLYLVEGRPAVRFSCGNSQNILTVSLNQSISKGILIPITISYMLPVSSPEGYCMIEMAADGNPPVQHRLSLSYEASQITFGSIFLGNVPVHEEVPRCVGQIHGYKGCIRDFQVNNKELFIIDEALGGRNVENCNVPICEYHPCHNGGTCTSDAENWFCECPKLYSGKLCQFMTCDENPCGNGATCFPKSRRDAVCLCPYGRSGILCSDVISISQPSFSGTDAFGYTSFLAYSTIPNITFYYEFRLKFQLINHQSALQDNLIFFTGQKGQGLNGDDFLVLGLRDGRVVYSYNLGSGTATIISKPLDLTLKIHVIHLGRYLQKDVLVEPIHMNQEFKSPGIPEGHPNSGRSVGQCTDSPCSLIKCRNGGKCVESGSTVYCDCLTGWKGAFCTEMVSVCDPEHDPPHLCKQGGTCVPLPDGYTCHCPLGTTGTYCEQGIHLLSYFSAISISDPSFRSNESSWMSFAPFYIRHKTHIKLQFQPLSPDGILFYTAQHLGTQSGDFLCISLVNGFIQLRYNLGDKTIILQALQKIQADGKTWHLLKAGRVGTEGYLELDGTNITQKGSAGMKALDVHTDFYVGGVSSLSLVNSMAVEDEPTGFSGCIREIIINDRELKLTATDPKGGANIGDCDGTACGYSVCKNNGTCQVESSGFSCSCPQGWIGNTCEESVHCSENRCGARALCIPQPTLFSYTCVCALGWSGKHCDSKIKFFTAQFVGNSYIKYIDPLYRKRDLQYTRISLNFTTNQTEALMVWMGKAEDEDNDFLAIGLANGTLKVVINLGERISVPLIHSKDSTCDERWHFVTVIQNQTCIKVYLDEELIIFEDIDPDRKYTALNYGGICYFGGFEIGRNIHTVTAGLFQKEFSGKIKDIALFQDSKKVQLMKAEGYNVHNGDHRN</sequence>
<feature type="disulfide bond" evidence="13">
    <location>
        <begin position="1177"/>
        <end position="1187"/>
    </location>
</feature>
<feature type="disulfide bond" evidence="13">
    <location>
        <begin position="529"/>
        <end position="538"/>
    </location>
</feature>
<feature type="domain" description="Laminin G" evidence="16">
    <location>
        <begin position="2503"/>
        <end position="2690"/>
    </location>
</feature>
<dbReference type="InterPro" id="IPR018097">
    <property type="entry name" value="EGF_Ca-bd_CS"/>
</dbReference>
<dbReference type="FunFam" id="2.10.25.10:FF:000142">
    <property type="entry name" value="Crumbs cell polarity complex component 2"/>
    <property type="match status" value="1"/>
</dbReference>
<accession>A0A8B9BA59</accession>
<dbReference type="Pfam" id="PF12661">
    <property type="entry name" value="hEGF"/>
    <property type="match status" value="3"/>
</dbReference>
<feature type="disulfide bond" evidence="13">
    <location>
        <begin position="605"/>
        <end position="614"/>
    </location>
</feature>
<feature type="domain" description="EGF-like" evidence="17">
    <location>
        <begin position="213"/>
        <end position="253"/>
    </location>
</feature>
<dbReference type="SUPFAM" id="SSF49899">
    <property type="entry name" value="Concanavalin A-like lectins/glucanases"/>
    <property type="match status" value="5"/>
</dbReference>
<feature type="disulfide bond" evidence="13">
    <location>
        <begin position="792"/>
        <end position="809"/>
    </location>
</feature>
<dbReference type="Pfam" id="PF00054">
    <property type="entry name" value="Laminin_G_1"/>
    <property type="match status" value="1"/>
</dbReference>
<feature type="domain" description="EGF-like" evidence="17">
    <location>
        <begin position="447"/>
        <end position="492"/>
    </location>
</feature>
<dbReference type="GO" id="GO:0030097">
    <property type="term" value="P:hemopoiesis"/>
    <property type="evidence" value="ECO:0007669"/>
    <property type="project" value="UniProtKB-ARBA"/>
</dbReference>
<evidence type="ECO:0000259" key="17">
    <source>
        <dbReference type="PROSITE" id="PS50026"/>
    </source>
</evidence>
<evidence type="ECO:0000256" key="5">
    <source>
        <dbReference type="ARBA" id="ARBA00022692"/>
    </source>
</evidence>
<feature type="disulfide bond" evidence="13">
    <location>
        <begin position="510"/>
        <end position="527"/>
    </location>
</feature>
<dbReference type="Pfam" id="PF25024">
    <property type="entry name" value="EGF_TEN"/>
    <property type="match status" value="1"/>
</dbReference>
<comment type="caution">
    <text evidence="13">Lacks conserved residue(s) required for the propagation of feature annotation.</text>
</comment>
<dbReference type="FunFam" id="2.10.25.10:FF:000143">
    <property type="entry name" value="Protein crumbs 1"/>
    <property type="match status" value="3"/>
</dbReference>
<evidence type="ECO:0000256" key="15">
    <source>
        <dbReference type="SAM" id="SignalP"/>
    </source>
</evidence>
<dbReference type="GO" id="GO:0005112">
    <property type="term" value="F:Notch binding"/>
    <property type="evidence" value="ECO:0007669"/>
    <property type="project" value="TreeGrafter"/>
</dbReference>
<feature type="disulfide bond" evidence="13">
    <location>
        <begin position="1718"/>
        <end position="1727"/>
    </location>
</feature>
<dbReference type="PANTHER" id="PTHR12916">
    <property type="entry name" value="CYTOCHROME C OXIDASE POLYPEPTIDE VIC-2"/>
    <property type="match status" value="1"/>
</dbReference>
<dbReference type="SMART" id="SM00282">
    <property type="entry name" value="LamG"/>
    <property type="match status" value="3"/>
</dbReference>
<feature type="domain" description="EGF-like" evidence="17">
    <location>
        <begin position="293"/>
        <end position="329"/>
    </location>
</feature>
<dbReference type="GO" id="GO:0019904">
    <property type="term" value="F:protein domain specific binding"/>
    <property type="evidence" value="ECO:0007669"/>
    <property type="project" value="UniProtKB-ARBA"/>
</dbReference>
<dbReference type="GO" id="GO:0048863">
    <property type="term" value="P:stem cell differentiation"/>
    <property type="evidence" value="ECO:0007669"/>
    <property type="project" value="UniProtKB-ARBA"/>
</dbReference>
<dbReference type="CDD" id="cd00110">
    <property type="entry name" value="LamG"/>
    <property type="match status" value="4"/>
</dbReference>
<feature type="disulfide bond" evidence="13">
    <location>
        <begin position="733"/>
        <end position="742"/>
    </location>
</feature>
<dbReference type="Ensembl" id="ENSABRT00000001709.1">
    <property type="protein sequence ID" value="ENSABRP00000001153.1"/>
    <property type="gene ID" value="ENSABRG00000001175.1"/>
</dbReference>
<dbReference type="FunFam" id="2.10.25.10:FF:000321">
    <property type="entry name" value="Protein delta homolog 1"/>
    <property type="match status" value="1"/>
</dbReference>
<reference evidence="18" key="1">
    <citation type="submission" date="2025-08" db="UniProtKB">
        <authorList>
            <consortium name="Ensembl"/>
        </authorList>
    </citation>
    <scope>IDENTIFICATION</scope>
</reference>
<feature type="signal peptide" evidence="15">
    <location>
        <begin position="1"/>
        <end position="21"/>
    </location>
</feature>
<evidence type="ECO:0000259" key="16">
    <source>
        <dbReference type="PROSITE" id="PS50025"/>
    </source>
</evidence>
<feature type="domain" description="EGF-like" evidence="17">
    <location>
        <begin position="823"/>
        <end position="862"/>
    </location>
</feature>
<feature type="domain" description="EGF-like" evidence="17">
    <location>
        <begin position="783"/>
        <end position="821"/>
    </location>
</feature>
<feature type="domain" description="EGF-like" evidence="17">
    <location>
        <begin position="1135"/>
        <end position="1171"/>
    </location>
</feature>
<dbReference type="GO" id="GO:0071944">
    <property type="term" value="C:cell periphery"/>
    <property type="evidence" value="ECO:0007669"/>
    <property type="project" value="UniProtKB-ARBA"/>
</dbReference>
<dbReference type="FunFam" id="2.10.25.10:FF:000327">
    <property type="entry name" value="neurogenic locus notch homolog protein 4"/>
    <property type="match status" value="1"/>
</dbReference>
<keyword evidence="6 15" id="KW-0732">Signal</keyword>
<feature type="domain" description="EGF-like" evidence="17">
    <location>
        <begin position="369"/>
        <end position="405"/>
    </location>
</feature>
<feature type="domain" description="EGF-like" evidence="17">
    <location>
        <begin position="541"/>
        <end position="577"/>
    </location>
</feature>
<dbReference type="GO" id="GO:0016020">
    <property type="term" value="C:membrane"/>
    <property type="evidence" value="ECO:0007669"/>
    <property type="project" value="UniProtKB-SubCell"/>
</dbReference>
<feature type="disulfide bond" evidence="13">
    <location>
        <begin position="771"/>
        <end position="780"/>
    </location>
</feature>
<feature type="disulfide bond" evidence="13">
    <location>
        <begin position="243"/>
        <end position="252"/>
    </location>
</feature>
<dbReference type="SUPFAM" id="SSF57196">
    <property type="entry name" value="EGF/Laminin"/>
    <property type="match status" value="13"/>
</dbReference>
<feature type="disulfide bond" evidence="13">
    <location>
        <begin position="2218"/>
        <end position="2227"/>
    </location>
</feature>
<evidence type="ECO:0000256" key="14">
    <source>
        <dbReference type="PROSITE-ProRule" id="PRU00122"/>
    </source>
</evidence>
<feature type="disulfide bond" evidence="14">
    <location>
        <begin position="2395"/>
        <end position="2422"/>
    </location>
</feature>
<reference evidence="18" key="2">
    <citation type="submission" date="2025-09" db="UniProtKB">
        <authorList>
            <consortium name="Ensembl"/>
        </authorList>
    </citation>
    <scope>IDENTIFICATION</scope>
</reference>
<feature type="disulfide bond" evidence="13">
    <location>
        <begin position="567"/>
        <end position="576"/>
    </location>
</feature>
<feature type="disulfide bond" evidence="13">
    <location>
        <begin position="319"/>
        <end position="328"/>
    </location>
</feature>
<dbReference type="FunFam" id="2.10.25.10:FF:000122">
    <property type="entry name" value="Protein crumbs homolog 2"/>
    <property type="match status" value="2"/>
</dbReference>
<feature type="disulfide bond" evidence="13">
    <location>
        <begin position="966"/>
        <end position="975"/>
    </location>
</feature>
<dbReference type="PROSITE" id="PS00022">
    <property type="entry name" value="EGF_1"/>
    <property type="match status" value="29"/>
</dbReference>
<dbReference type="FunFam" id="2.10.25.10:FF:000247">
    <property type="entry name" value="Delta/notch like EGF repeat containing"/>
    <property type="match status" value="1"/>
</dbReference>
<dbReference type="Gene3D" id="2.10.25.10">
    <property type="entry name" value="Laminin"/>
    <property type="match status" value="32"/>
</dbReference>
<feature type="domain" description="EGF-like" evidence="17">
    <location>
        <begin position="255"/>
        <end position="291"/>
    </location>
</feature>
<evidence type="ECO:0000256" key="9">
    <source>
        <dbReference type="ARBA" id="ARBA00022989"/>
    </source>
</evidence>
<dbReference type="Proteomes" id="UP000694426">
    <property type="component" value="Unplaced"/>
</dbReference>
<evidence type="ECO:0008006" key="20">
    <source>
        <dbReference type="Google" id="ProtNLM"/>
    </source>
</evidence>
<dbReference type="Gene3D" id="2.60.120.200">
    <property type="match status" value="5"/>
</dbReference>
<feature type="domain" description="EGF-like" evidence="17">
    <location>
        <begin position="1053"/>
        <end position="1089"/>
    </location>
</feature>
<feature type="domain" description="EGF-like" evidence="17">
    <location>
        <begin position="1173"/>
        <end position="1211"/>
    </location>
</feature>
<dbReference type="PANTHER" id="PTHR12916:SF4">
    <property type="entry name" value="UNINFLATABLE, ISOFORM C"/>
    <property type="match status" value="1"/>
</dbReference>
<dbReference type="FunFam" id="2.10.25.10:FF:000279">
    <property type="entry name" value="Neurogenic locus notch 1"/>
    <property type="match status" value="1"/>
</dbReference>
<dbReference type="CDD" id="cd00054">
    <property type="entry name" value="EGF_CA"/>
    <property type="match status" value="21"/>
</dbReference>
<proteinExistence type="predicted"/>
<dbReference type="FunFam" id="2.10.25.10:FF:000508">
    <property type="entry name" value="Eyes shut homolog"/>
    <property type="match status" value="1"/>
</dbReference>
<evidence type="ECO:0000313" key="18">
    <source>
        <dbReference type="Ensembl" id="ENSABRP00000001153.1"/>
    </source>
</evidence>
<dbReference type="GO" id="GO:0035282">
    <property type="term" value="P:segmentation"/>
    <property type="evidence" value="ECO:0007669"/>
    <property type="project" value="UniProtKB-ARBA"/>
</dbReference>
<dbReference type="FunFam" id="2.10.25.10:FF:000722">
    <property type="entry name" value="Protein eyes shut homolog"/>
    <property type="match status" value="1"/>
</dbReference>
<dbReference type="GO" id="GO:0005576">
    <property type="term" value="C:extracellular region"/>
    <property type="evidence" value="ECO:0007669"/>
    <property type="project" value="UniProtKB-SubCell"/>
</dbReference>
<feature type="domain" description="EGF-like" evidence="17">
    <location>
        <begin position="1687"/>
        <end position="1728"/>
    </location>
</feature>
<dbReference type="PROSITE" id="PS01187">
    <property type="entry name" value="EGF_CA"/>
    <property type="match status" value="5"/>
</dbReference>
<dbReference type="InterPro" id="IPR009030">
    <property type="entry name" value="Growth_fac_rcpt_cys_sf"/>
</dbReference>
<dbReference type="GeneTree" id="ENSGT00940000165329"/>
<evidence type="ECO:0000256" key="12">
    <source>
        <dbReference type="ARBA" id="ARBA00023180"/>
    </source>
</evidence>
<dbReference type="FunFam" id="2.10.25.10:FF:000012">
    <property type="entry name" value="Delta-like protein"/>
    <property type="match status" value="1"/>
</dbReference>
<feature type="domain" description="EGF-like" evidence="17">
    <location>
        <begin position="499"/>
        <end position="539"/>
    </location>
</feature>
<feature type="disulfide bond" evidence="13">
    <location>
        <begin position="202"/>
        <end position="211"/>
    </location>
</feature>
<feature type="disulfide bond" evidence="13">
    <location>
        <begin position="1041"/>
        <end position="1050"/>
    </location>
</feature>
<keyword evidence="4 13" id="KW-0245">EGF-like domain</keyword>
<feature type="disulfide bond" evidence="13">
    <location>
        <begin position="811"/>
        <end position="820"/>
    </location>
</feature>
<feature type="disulfide bond" evidence="13">
    <location>
        <begin position="2175"/>
        <end position="2184"/>
    </location>
</feature>
<feature type="domain" description="EGF-like" evidence="17">
    <location>
        <begin position="978"/>
        <end position="1014"/>
    </location>
</feature>
<feature type="domain" description="Laminin G" evidence="16">
    <location>
        <begin position="2244"/>
        <end position="2422"/>
    </location>
</feature>
<organism evidence="18 19">
    <name type="scientific">Anser brachyrhynchus</name>
    <name type="common">Pink-footed goose</name>
    <dbReference type="NCBI Taxonomy" id="132585"/>
    <lineage>
        <taxon>Eukaryota</taxon>
        <taxon>Metazoa</taxon>
        <taxon>Chordata</taxon>
        <taxon>Craniata</taxon>
        <taxon>Vertebrata</taxon>
        <taxon>Euteleostomi</taxon>
        <taxon>Archelosauria</taxon>
        <taxon>Archosauria</taxon>
        <taxon>Dinosauria</taxon>
        <taxon>Saurischia</taxon>
        <taxon>Theropoda</taxon>
        <taxon>Coelurosauria</taxon>
        <taxon>Aves</taxon>
        <taxon>Neognathae</taxon>
        <taxon>Galloanserae</taxon>
        <taxon>Anseriformes</taxon>
        <taxon>Anatidae</taxon>
        <taxon>Anserinae</taxon>
        <taxon>Anser</taxon>
    </lineage>
</organism>
<feature type="disulfide bond" evidence="13">
    <location>
        <begin position="1079"/>
        <end position="1088"/>
    </location>
</feature>
<feature type="disulfide bond" evidence="13">
    <location>
        <begin position="2449"/>
        <end position="2458"/>
    </location>
</feature>
<dbReference type="PROSITE" id="PS00010">
    <property type="entry name" value="ASX_HYDROXYL"/>
    <property type="match status" value="14"/>
</dbReference>
<evidence type="ECO:0000256" key="3">
    <source>
        <dbReference type="ARBA" id="ARBA00022525"/>
    </source>
</evidence>
<dbReference type="FunFam" id="2.10.25.10:FF:000472">
    <property type="entry name" value="Uncharacterized protein, isoform A"/>
    <property type="match status" value="2"/>
</dbReference>
<evidence type="ECO:0000256" key="10">
    <source>
        <dbReference type="ARBA" id="ARBA00023136"/>
    </source>
</evidence>
<feature type="domain" description="EGF-like" evidence="17">
    <location>
        <begin position="655"/>
        <end position="694"/>
    </location>
</feature>
<feature type="domain" description="Laminin G" evidence="16">
    <location>
        <begin position="1733"/>
        <end position="1933"/>
    </location>
</feature>
<feature type="domain" description="EGF-like" evidence="17">
    <location>
        <begin position="940"/>
        <end position="976"/>
    </location>
</feature>
<dbReference type="InterPro" id="IPR000152">
    <property type="entry name" value="EGF-type_Asp/Asn_hydroxyl_site"/>
</dbReference>
<dbReference type="InterPro" id="IPR013320">
    <property type="entry name" value="ConA-like_dom_sf"/>
</dbReference>
<feature type="domain" description="EGF-like" evidence="17">
    <location>
        <begin position="579"/>
        <end position="615"/>
    </location>
</feature>
<feature type="disulfide bond" evidence="13">
    <location>
        <begin position="1123"/>
        <end position="1132"/>
    </location>
</feature>
<feature type="disulfide bond" evidence="13">
    <location>
        <begin position="1955"/>
        <end position="1964"/>
    </location>
</feature>
<dbReference type="FunFam" id="2.60.120.200:FF:000183">
    <property type="entry name" value="Protein eyes shut homolog"/>
    <property type="match status" value="1"/>
</dbReference>
<feature type="domain" description="EGF-like" evidence="17">
    <location>
        <begin position="617"/>
        <end position="653"/>
    </location>
</feature>
<keyword evidence="12" id="KW-0325">Glycoprotein</keyword>
<feature type="disulfide bond" evidence="13">
    <location>
        <begin position="643"/>
        <end position="652"/>
    </location>
</feature>
<feature type="domain" description="EGF-like" evidence="17">
    <location>
        <begin position="1016"/>
        <end position="1051"/>
    </location>
</feature>
<feature type="chain" id="PRO_5034522421" description="Eyes shut homolog" evidence="15">
    <location>
        <begin position="22"/>
        <end position="2690"/>
    </location>
</feature>
<feature type="domain" description="EGF-like" evidence="17">
    <location>
        <begin position="2423"/>
        <end position="2459"/>
    </location>
</feature>
<evidence type="ECO:0000313" key="19">
    <source>
        <dbReference type="Proteomes" id="UP000694426"/>
    </source>
</evidence>
<evidence type="ECO:0000256" key="8">
    <source>
        <dbReference type="ARBA" id="ARBA00022837"/>
    </source>
</evidence>
<keyword evidence="9" id="KW-1133">Transmembrane helix</keyword>
<feature type="disulfide bond" evidence="13">
    <location>
        <begin position="1161"/>
        <end position="1170"/>
    </location>
</feature>
<evidence type="ECO:0000256" key="13">
    <source>
        <dbReference type="PROSITE-ProRule" id="PRU00076"/>
    </source>
</evidence>
<dbReference type="InterPro" id="IPR000742">
    <property type="entry name" value="EGF"/>
</dbReference>
<feature type="disulfide bond" evidence="13">
    <location>
        <begin position="281"/>
        <end position="290"/>
    </location>
</feature>
<dbReference type="GO" id="GO:0009952">
    <property type="term" value="P:anterior/posterior pattern specification"/>
    <property type="evidence" value="ECO:0007669"/>
    <property type="project" value="UniProtKB-ARBA"/>
</dbReference>
<feature type="domain" description="EGF-like" evidence="17">
    <location>
        <begin position="1929"/>
        <end position="1965"/>
    </location>
</feature>
<name>A0A8B9BA59_9AVES</name>
<dbReference type="InterPro" id="IPR013032">
    <property type="entry name" value="EGF-like_CS"/>
</dbReference>
<feature type="disulfide bond" evidence="13">
    <location>
        <begin position="259"/>
        <end position="269"/>
    </location>
</feature>
<dbReference type="GO" id="GO:0007399">
    <property type="term" value="P:nervous system development"/>
    <property type="evidence" value="ECO:0007669"/>
    <property type="project" value="UniProtKB-ARBA"/>
</dbReference>
<keyword evidence="19" id="KW-1185">Reference proteome</keyword>
<dbReference type="PROSITE" id="PS01186">
    <property type="entry name" value="EGF_2"/>
    <property type="match status" value="24"/>
</dbReference>
<feature type="domain" description="EGF-like" evidence="17">
    <location>
        <begin position="331"/>
        <end position="367"/>
    </location>
</feature>
<dbReference type="SMART" id="SM00181">
    <property type="entry name" value="EGF"/>
    <property type="match status" value="33"/>
</dbReference>
<feature type="disulfide bond" evidence="13">
    <location>
        <begin position="435"/>
        <end position="444"/>
    </location>
</feature>
<feature type="domain" description="EGF-like" evidence="17">
    <location>
        <begin position="864"/>
        <end position="900"/>
    </location>
</feature>
<feature type="disulfide bond" evidence="13">
    <location>
        <begin position="1992"/>
        <end position="2001"/>
    </location>
</feature>
<protein>
    <recommendedName>
        <fullName evidence="20">Eyes shut homolog</fullName>
    </recommendedName>
</protein>
<evidence type="ECO:0000256" key="4">
    <source>
        <dbReference type="ARBA" id="ARBA00022536"/>
    </source>
</evidence>
<feature type="disulfide bond" evidence="13">
    <location>
        <begin position="2488"/>
        <end position="2497"/>
    </location>
</feature>
<feature type="disulfide bond" evidence="13">
    <location>
        <begin position="852"/>
        <end position="861"/>
    </location>
</feature>
<feature type="disulfide bond" evidence="13">
    <location>
        <begin position="890"/>
        <end position="899"/>
    </location>
</feature>
<dbReference type="GO" id="GO:0048589">
    <property type="term" value="P:developmental growth"/>
    <property type="evidence" value="ECO:0007669"/>
    <property type="project" value="UniProtKB-ARBA"/>
</dbReference>
<keyword evidence="5" id="KW-0812">Transmembrane</keyword>
<dbReference type="InterPro" id="IPR001791">
    <property type="entry name" value="Laminin_G"/>
</dbReference>
<feature type="domain" description="EGF-like" evidence="17">
    <location>
        <begin position="407"/>
        <end position="445"/>
    </location>
</feature>
<dbReference type="GO" id="GO:0120025">
    <property type="term" value="C:plasma membrane bounded cell projection"/>
    <property type="evidence" value="ECO:0007669"/>
    <property type="project" value="UniProtKB-ARBA"/>
</dbReference>
<feature type="disulfide bond" evidence="13">
    <location>
        <begin position="1004"/>
        <end position="1013"/>
    </location>
</feature>
<dbReference type="PROSITE" id="PS50026">
    <property type="entry name" value="EGF_3"/>
    <property type="match status" value="33"/>
</dbReference>
<feature type="disulfide bond" evidence="13">
    <location>
        <begin position="357"/>
        <end position="366"/>
    </location>
</feature>
<feature type="domain" description="EGF-like" evidence="17">
    <location>
        <begin position="2149"/>
        <end position="2185"/>
    </location>
</feature>
<keyword evidence="10" id="KW-0472">Membrane</keyword>
<feature type="domain" description="EGF-like" evidence="17">
    <location>
        <begin position="2460"/>
        <end position="2498"/>
    </location>
</feature>
<dbReference type="PROSITE" id="PS50025">
    <property type="entry name" value="LAM_G_DOMAIN"/>
    <property type="match status" value="3"/>
</dbReference>
<dbReference type="FunFam" id="2.10.25.10:FF:000100">
    <property type="entry name" value="neurogenic locus notch homolog protein 3"/>
    <property type="match status" value="1"/>
</dbReference>
<feature type="disulfide bond" evidence="13">
    <location>
        <begin position="1020"/>
        <end position="1030"/>
    </location>
</feature>
<dbReference type="FunFam" id="2.10.25.10:FF:000045">
    <property type="entry name" value="Slit guidance ligand 2"/>
    <property type="match status" value="1"/>
</dbReference>
<dbReference type="InterPro" id="IPR006150">
    <property type="entry name" value="Cys_repeat_1"/>
</dbReference>
<keyword evidence="7" id="KW-0677">Repeat</keyword>
<dbReference type="SMART" id="SM00179">
    <property type="entry name" value="EGF_CA"/>
    <property type="match status" value="26"/>
</dbReference>
<feature type="disulfide bond" evidence="13">
    <location>
        <begin position="395"/>
        <end position="404"/>
    </location>
</feature>
<feature type="domain" description="EGF-like" evidence="17">
    <location>
        <begin position="1091"/>
        <end position="1133"/>
    </location>
</feature>
<dbReference type="FunFam" id="2.10.25.10:FF:000591">
    <property type="entry name" value="Protein eyes shut homolog"/>
    <property type="match status" value="1"/>
</dbReference>
<feature type="domain" description="EGF-like" evidence="17">
    <location>
        <begin position="902"/>
        <end position="938"/>
    </location>
</feature>
<keyword evidence="3" id="KW-0964">Secreted</keyword>
<comment type="subcellular location">
    <subcellularLocation>
        <location evidence="1">Membrane</location>
        <topology evidence="1">Single-pass membrane protein</topology>
    </subcellularLocation>
    <subcellularLocation>
        <location evidence="2">Secreted</location>
    </subcellularLocation>
</comment>
<evidence type="ECO:0000256" key="2">
    <source>
        <dbReference type="ARBA" id="ARBA00004613"/>
    </source>
</evidence>
<feature type="domain" description="EGF-like" evidence="17">
    <location>
        <begin position="2187"/>
        <end position="2228"/>
    </location>
</feature>
<evidence type="ECO:0000256" key="1">
    <source>
        <dbReference type="ARBA" id="ARBA00004167"/>
    </source>
</evidence>
<evidence type="ECO:0000256" key="6">
    <source>
        <dbReference type="ARBA" id="ARBA00022729"/>
    </source>
</evidence>
<feature type="disulfide bond" evidence="13">
    <location>
        <begin position="183"/>
        <end position="200"/>
    </location>
</feature>
<keyword evidence="11 13" id="KW-1015">Disulfide bond</keyword>
<feature type="domain" description="EGF-like" evidence="17">
    <location>
        <begin position="1966"/>
        <end position="2002"/>
    </location>
</feature>
<evidence type="ECO:0000256" key="11">
    <source>
        <dbReference type="ARBA" id="ARBA00023157"/>
    </source>
</evidence>
<dbReference type="InterPro" id="IPR001881">
    <property type="entry name" value="EGF-like_Ca-bd_dom"/>
</dbReference>
<dbReference type="GO" id="GO:0048646">
    <property type="term" value="P:anatomical structure formation involved in morphogenesis"/>
    <property type="evidence" value="ECO:0007669"/>
    <property type="project" value="UniProtKB-ARBA"/>
</dbReference>
<evidence type="ECO:0000256" key="7">
    <source>
        <dbReference type="ARBA" id="ARBA00022737"/>
    </source>
</evidence>
<feature type="disulfide bond" evidence="13">
    <location>
        <begin position="928"/>
        <end position="937"/>
    </location>
</feature>
<dbReference type="Pfam" id="PF02210">
    <property type="entry name" value="Laminin_G_2"/>
    <property type="match status" value="2"/>
</dbReference>
<feature type="domain" description="EGF-like" evidence="17">
    <location>
        <begin position="745"/>
        <end position="781"/>
    </location>
</feature>
<dbReference type="Pfam" id="PF00008">
    <property type="entry name" value="EGF"/>
    <property type="match status" value="15"/>
</dbReference>
<dbReference type="GO" id="GO:0050877">
    <property type="term" value="P:nervous system process"/>
    <property type="evidence" value="ECO:0007669"/>
    <property type="project" value="UniProtKB-ARBA"/>
</dbReference>
<dbReference type="GO" id="GO:0005509">
    <property type="term" value="F:calcium ion binding"/>
    <property type="evidence" value="ECO:0007669"/>
    <property type="project" value="InterPro"/>
</dbReference>